<dbReference type="PANTHER" id="PTHR43861">
    <property type="entry name" value="TRANS-ACONITATE 2-METHYLTRANSFERASE-RELATED"/>
    <property type="match status" value="1"/>
</dbReference>
<dbReference type="SUPFAM" id="SSF53335">
    <property type="entry name" value="S-adenosyl-L-methionine-dependent methyltransferases"/>
    <property type="match status" value="1"/>
</dbReference>
<proteinExistence type="predicted"/>
<name>A0A0C2RID4_9BACL</name>
<evidence type="ECO:0000313" key="1">
    <source>
        <dbReference type="EMBL" id="KIL49925.1"/>
    </source>
</evidence>
<dbReference type="Pfam" id="PF13489">
    <property type="entry name" value="Methyltransf_23"/>
    <property type="match status" value="1"/>
</dbReference>
<sequence length="301" mass="35345">MQSSCVLCGSKKIIIRKVYSSAEIIDKFDGLSKELKTKSFFSEESFFLKQCADCSIQFFEGCRPGDSSLYETLQQFDWYYQEDKPEFDYVLQKIIEFKPNSILEVGAGQGAFLNKVKDAFSVKASEYNTEAVRELRNKGIELDSENDRYDLIVSFQVLEHVEAPREFIRQQIDKLYPEGHIIFMVPNNDSDYSKHLEDNNILDFPPHHTSRWNKNALLNIGQLFDLELVDYYEEKMRLIHYEQVIEHLRKQLPLYGLFDDKERILVQKEMLKVMNRTILPYEYIKSNMTGHTHGVVFKKKG</sequence>
<dbReference type="InterPro" id="IPR029063">
    <property type="entry name" value="SAM-dependent_MTases_sf"/>
</dbReference>
<dbReference type="STRING" id="889306.KP78_13930"/>
<keyword evidence="2" id="KW-1185">Reference proteome</keyword>
<accession>A0A0C2RID4</accession>
<dbReference type="EMBL" id="JXRP01000009">
    <property type="protein sequence ID" value="KIL49925.1"/>
    <property type="molecule type" value="Genomic_DNA"/>
</dbReference>
<dbReference type="PATRIC" id="fig|889306.3.peg.1402"/>
<dbReference type="RefSeq" id="WP_041087214.1">
    <property type="nucleotide sequence ID" value="NZ_JXRP01000009.1"/>
</dbReference>
<dbReference type="OrthoDB" id="183314at2"/>
<dbReference type="AlphaFoldDB" id="A0A0C2RID4"/>
<comment type="caution">
    <text evidence="1">The sequence shown here is derived from an EMBL/GenBank/DDBJ whole genome shotgun (WGS) entry which is preliminary data.</text>
</comment>
<dbReference type="PANTHER" id="PTHR43861:SF6">
    <property type="entry name" value="METHYLTRANSFERASE TYPE 11"/>
    <property type="match status" value="1"/>
</dbReference>
<organism evidence="1 2">
    <name type="scientific">Jeotgalibacillus soli</name>
    <dbReference type="NCBI Taxonomy" id="889306"/>
    <lineage>
        <taxon>Bacteria</taxon>
        <taxon>Bacillati</taxon>
        <taxon>Bacillota</taxon>
        <taxon>Bacilli</taxon>
        <taxon>Bacillales</taxon>
        <taxon>Caryophanaceae</taxon>
        <taxon>Jeotgalibacillus</taxon>
    </lineage>
</organism>
<dbReference type="CDD" id="cd02440">
    <property type="entry name" value="AdoMet_MTases"/>
    <property type="match status" value="1"/>
</dbReference>
<reference evidence="1 2" key="1">
    <citation type="submission" date="2015-01" db="EMBL/GenBank/DDBJ databases">
        <title>Genome sequencing of Jeotgalibacillus soli.</title>
        <authorList>
            <person name="Goh K.M."/>
            <person name="Chan K.-G."/>
            <person name="Yaakop A.S."/>
            <person name="Ee R."/>
            <person name="Gan H.M."/>
            <person name="Chan C.S."/>
        </authorList>
    </citation>
    <scope>NUCLEOTIDE SEQUENCE [LARGE SCALE GENOMIC DNA]</scope>
    <source>
        <strain evidence="1 2">P9</strain>
    </source>
</reference>
<dbReference type="Gene3D" id="3.40.50.150">
    <property type="entry name" value="Vaccinia Virus protein VP39"/>
    <property type="match status" value="1"/>
</dbReference>
<evidence type="ECO:0000313" key="2">
    <source>
        <dbReference type="Proteomes" id="UP000031938"/>
    </source>
</evidence>
<dbReference type="Proteomes" id="UP000031938">
    <property type="component" value="Unassembled WGS sequence"/>
</dbReference>
<gene>
    <name evidence="1" type="ORF">KP78_13930</name>
</gene>
<protein>
    <submittedName>
        <fullName evidence="1">Uncharacterized protein</fullName>
    </submittedName>
</protein>